<dbReference type="Pfam" id="PF12796">
    <property type="entry name" value="Ank_2"/>
    <property type="match status" value="1"/>
</dbReference>
<proteinExistence type="inferred from homology"/>
<sequence length="282" mass="32591">MRFYPAELHMAISLKNFDGVVKYVEAGGKLDRLWHGETPVSCAIYVKAYEILDYLVKQGASVNVVTQDDKMEPPLFAACRLGRREAVHILLDGPNLDIDQRDFFNRTPLWAAVRYSSVEVVGLLLEHGADVTAAQDFIECPLLLSILMLQRNPFNKIPHLLIKRGCLVDIKNREGTPLYFSVKYENRELFYLLIRAGCSVPNEKWLTAAELPLSWKRDEGFCQWICSLHNNPRSLLHLASLVIRRELVENHKNIFLHMLHSYPCQELYKDFCFWKIKDLDDV</sequence>
<evidence type="ECO:0000256" key="2">
    <source>
        <dbReference type="ARBA" id="ARBA00004613"/>
    </source>
</evidence>
<dbReference type="PROSITE" id="PS50088">
    <property type="entry name" value="ANK_REPEAT"/>
    <property type="match status" value="2"/>
</dbReference>
<feature type="repeat" description="ANK" evidence="16">
    <location>
        <begin position="104"/>
        <end position="136"/>
    </location>
</feature>
<keyword evidence="8" id="KW-0677">Repeat</keyword>
<organism evidence="17 18">
    <name type="scientific">Caerostris extrusa</name>
    <name type="common">Bark spider</name>
    <name type="synonym">Caerostris bankana</name>
    <dbReference type="NCBI Taxonomy" id="172846"/>
    <lineage>
        <taxon>Eukaryota</taxon>
        <taxon>Metazoa</taxon>
        <taxon>Ecdysozoa</taxon>
        <taxon>Arthropoda</taxon>
        <taxon>Chelicerata</taxon>
        <taxon>Arachnida</taxon>
        <taxon>Araneae</taxon>
        <taxon>Araneomorphae</taxon>
        <taxon>Entelegynae</taxon>
        <taxon>Araneoidea</taxon>
        <taxon>Araneidae</taxon>
        <taxon>Caerostris</taxon>
    </lineage>
</organism>
<dbReference type="SUPFAM" id="SSF48403">
    <property type="entry name" value="Ankyrin repeat"/>
    <property type="match status" value="1"/>
</dbReference>
<dbReference type="Pfam" id="PF00023">
    <property type="entry name" value="Ank"/>
    <property type="match status" value="1"/>
</dbReference>
<keyword evidence="6" id="KW-0800">Toxin</keyword>
<comment type="subcellular location">
    <subcellularLocation>
        <location evidence="2">Secreted</location>
    </subcellularLocation>
    <subcellularLocation>
        <location evidence="1">Target cell membrane</location>
    </subcellularLocation>
</comment>
<evidence type="ECO:0000256" key="13">
    <source>
        <dbReference type="ARBA" id="ARBA00049657"/>
    </source>
</evidence>
<evidence type="ECO:0000256" key="3">
    <source>
        <dbReference type="ARBA" id="ARBA00022483"/>
    </source>
</evidence>
<keyword evidence="18" id="KW-1185">Reference proteome</keyword>
<reference evidence="17 18" key="1">
    <citation type="submission" date="2021-06" db="EMBL/GenBank/DDBJ databases">
        <title>Caerostris extrusa draft genome.</title>
        <authorList>
            <person name="Kono N."/>
            <person name="Arakawa K."/>
        </authorList>
    </citation>
    <scope>NUCLEOTIDE SEQUENCE [LARGE SCALE GENOMIC DNA]</scope>
</reference>
<keyword evidence="7" id="KW-0528">Neurotoxin</keyword>
<evidence type="ECO:0000256" key="10">
    <source>
        <dbReference type="ARBA" id="ARBA00023043"/>
    </source>
</evidence>
<evidence type="ECO:0000256" key="9">
    <source>
        <dbReference type="ARBA" id="ARBA00023028"/>
    </source>
</evidence>
<evidence type="ECO:0000256" key="8">
    <source>
        <dbReference type="ARBA" id="ARBA00022737"/>
    </source>
</evidence>
<evidence type="ECO:0000256" key="5">
    <source>
        <dbReference type="ARBA" id="ARBA00022537"/>
    </source>
</evidence>
<evidence type="ECO:0000256" key="15">
    <source>
        <dbReference type="ARBA" id="ARBA00049811"/>
    </source>
</evidence>
<keyword evidence="10 16" id="KW-0040">ANK repeat</keyword>
<evidence type="ECO:0000256" key="11">
    <source>
        <dbReference type="ARBA" id="ARBA00023136"/>
    </source>
</evidence>
<comment type="subunit">
    <text evidence="14">Homotetramer in membranes.</text>
</comment>
<dbReference type="PANTHER" id="PTHR24198">
    <property type="entry name" value="ANKYRIN REPEAT AND PROTEIN KINASE DOMAIN-CONTAINING PROTEIN"/>
    <property type="match status" value="1"/>
</dbReference>
<dbReference type="InterPro" id="IPR002110">
    <property type="entry name" value="Ankyrin_rpt"/>
</dbReference>
<evidence type="ECO:0000256" key="16">
    <source>
        <dbReference type="PROSITE-ProRule" id="PRU00023"/>
    </source>
</evidence>
<dbReference type="GO" id="GO:0044231">
    <property type="term" value="C:host cell presynaptic membrane"/>
    <property type="evidence" value="ECO:0007669"/>
    <property type="project" value="UniProtKB-KW"/>
</dbReference>
<evidence type="ECO:0000256" key="7">
    <source>
        <dbReference type="ARBA" id="ARBA00022699"/>
    </source>
</evidence>
<evidence type="ECO:0000256" key="4">
    <source>
        <dbReference type="ARBA" id="ARBA00022525"/>
    </source>
</evidence>
<accession>A0AAV4XJZ3</accession>
<dbReference type="GO" id="GO:0005576">
    <property type="term" value="C:extracellular region"/>
    <property type="evidence" value="ECO:0007669"/>
    <property type="project" value="UniProtKB-SubCell"/>
</dbReference>
<keyword evidence="12" id="KW-1053">Target membrane</keyword>
<evidence type="ECO:0000256" key="6">
    <source>
        <dbReference type="ARBA" id="ARBA00022656"/>
    </source>
</evidence>
<evidence type="ECO:0000313" key="18">
    <source>
        <dbReference type="Proteomes" id="UP001054945"/>
    </source>
</evidence>
<dbReference type="AlphaFoldDB" id="A0AAV4XJZ3"/>
<dbReference type="EMBL" id="BPLR01000505">
    <property type="protein sequence ID" value="GIY95321.1"/>
    <property type="molecule type" value="Genomic_DNA"/>
</dbReference>
<keyword evidence="11" id="KW-0472">Membrane</keyword>
<evidence type="ECO:0000313" key="17">
    <source>
        <dbReference type="EMBL" id="GIY95321.1"/>
    </source>
</evidence>
<dbReference type="Gene3D" id="1.25.40.20">
    <property type="entry name" value="Ankyrin repeat-containing domain"/>
    <property type="match status" value="1"/>
</dbReference>
<feature type="repeat" description="ANK" evidence="16">
    <location>
        <begin position="35"/>
        <end position="67"/>
    </location>
</feature>
<keyword evidence="5" id="KW-1052">Target cell membrane</keyword>
<comment type="caution">
    <text evidence="17">The sequence shown here is derived from an EMBL/GenBank/DDBJ whole genome shotgun (WGS) entry which is preliminary data.</text>
</comment>
<dbReference type="GO" id="GO:0006887">
    <property type="term" value="P:exocytosis"/>
    <property type="evidence" value="ECO:0007669"/>
    <property type="project" value="UniProtKB-KW"/>
</dbReference>
<dbReference type="GO" id="GO:0090729">
    <property type="term" value="F:toxin activity"/>
    <property type="evidence" value="ECO:0007669"/>
    <property type="project" value="UniProtKB-KW"/>
</dbReference>
<evidence type="ECO:0000256" key="12">
    <source>
        <dbReference type="ARBA" id="ARBA00023298"/>
    </source>
</evidence>
<dbReference type="SMART" id="SM00248">
    <property type="entry name" value="ANK"/>
    <property type="match status" value="4"/>
</dbReference>
<dbReference type="PROSITE" id="PS50297">
    <property type="entry name" value="ANK_REP_REGION"/>
    <property type="match status" value="2"/>
</dbReference>
<keyword evidence="3" id="KW-0268">Exocytosis</keyword>
<dbReference type="Proteomes" id="UP001054945">
    <property type="component" value="Unassembled WGS sequence"/>
</dbReference>
<keyword evidence="4" id="KW-0964">Secreted</keyword>
<dbReference type="GO" id="GO:0044218">
    <property type="term" value="C:other organism cell membrane"/>
    <property type="evidence" value="ECO:0007669"/>
    <property type="project" value="UniProtKB-KW"/>
</dbReference>
<comment type="similarity">
    <text evidence="13">Belongs to the cationic peptide 01 (latrotoxin) family. 03 (alpha-latrotoxin) subfamily.</text>
</comment>
<gene>
    <name evidence="17" type="primary">AVEN_112601_1</name>
    <name evidence="17" type="ORF">CEXT_502611</name>
</gene>
<evidence type="ECO:0000256" key="14">
    <source>
        <dbReference type="ARBA" id="ARBA00049715"/>
    </source>
</evidence>
<name>A0AAV4XJZ3_CAEEX</name>
<dbReference type="PANTHER" id="PTHR24198:SF165">
    <property type="entry name" value="ANKYRIN REPEAT-CONTAINING PROTEIN-RELATED"/>
    <property type="match status" value="1"/>
</dbReference>
<protein>
    <recommendedName>
        <fullName evidence="15">Alpha-latrotoxin</fullName>
    </recommendedName>
</protein>
<evidence type="ECO:0000256" key="1">
    <source>
        <dbReference type="ARBA" id="ARBA00004175"/>
    </source>
</evidence>
<keyword evidence="9" id="KW-0638">Presynaptic neurotoxin</keyword>
<dbReference type="InterPro" id="IPR036770">
    <property type="entry name" value="Ankyrin_rpt-contain_sf"/>
</dbReference>